<dbReference type="Proteomes" id="UP001597045">
    <property type="component" value="Unassembled WGS sequence"/>
</dbReference>
<accession>A0ABW3M2L7</accession>
<comment type="caution">
    <text evidence="1">The sequence shown here is derived from an EMBL/GenBank/DDBJ whole genome shotgun (WGS) entry which is preliminary data.</text>
</comment>
<organism evidence="1 2">
    <name type="scientific">Kibdelosporangium lantanae</name>
    <dbReference type="NCBI Taxonomy" id="1497396"/>
    <lineage>
        <taxon>Bacteria</taxon>
        <taxon>Bacillati</taxon>
        <taxon>Actinomycetota</taxon>
        <taxon>Actinomycetes</taxon>
        <taxon>Pseudonocardiales</taxon>
        <taxon>Pseudonocardiaceae</taxon>
        <taxon>Kibdelosporangium</taxon>
    </lineage>
</organism>
<gene>
    <name evidence="1" type="ORF">ACFQ1S_00425</name>
</gene>
<keyword evidence="2" id="KW-1185">Reference proteome</keyword>
<evidence type="ECO:0000313" key="2">
    <source>
        <dbReference type="Proteomes" id="UP001597045"/>
    </source>
</evidence>
<dbReference type="EMBL" id="JBHTIS010000009">
    <property type="protein sequence ID" value="MFD1044165.1"/>
    <property type="molecule type" value="Genomic_DNA"/>
</dbReference>
<name>A0ABW3M2L7_9PSEU</name>
<reference evidence="2" key="1">
    <citation type="journal article" date="2019" name="Int. J. Syst. Evol. Microbiol.">
        <title>The Global Catalogue of Microorganisms (GCM) 10K type strain sequencing project: providing services to taxonomists for standard genome sequencing and annotation.</title>
        <authorList>
            <consortium name="The Broad Institute Genomics Platform"/>
            <consortium name="The Broad Institute Genome Sequencing Center for Infectious Disease"/>
            <person name="Wu L."/>
            <person name="Ma J."/>
        </authorList>
    </citation>
    <scope>NUCLEOTIDE SEQUENCE [LARGE SCALE GENOMIC DNA]</scope>
    <source>
        <strain evidence="2">JCM 31486</strain>
    </source>
</reference>
<proteinExistence type="predicted"/>
<evidence type="ECO:0000313" key="1">
    <source>
        <dbReference type="EMBL" id="MFD1044165.1"/>
    </source>
</evidence>
<protein>
    <submittedName>
        <fullName evidence="1">Uncharacterized protein</fullName>
    </submittedName>
</protein>
<sequence>MNDSDLALIARLSFVRCDLESFVFSVLSSIDRSFTAVEWPDNEAALGRQLRLLGRTLELHAETRAVSLIANGQPKPTSDDPT</sequence>